<dbReference type="InterPro" id="IPR042278">
    <property type="entry name" value="Mfa-like_1_N"/>
</dbReference>
<evidence type="ECO:0000313" key="1">
    <source>
        <dbReference type="EMBL" id="HIW10776.1"/>
    </source>
</evidence>
<dbReference type="PROSITE" id="PS51257">
    <property type="entry name" value="PROKAR_LIPOPROTEIN"/>
    <property type="match status" value="1"/>
</dbReference>
<dbReference type="EMBL" id="DXHL01000021">
    <property type="protein sequence ID" value="HIW10776.1"/>
    <property type="molecule type" value="Genomic_DNA"/>
</dbReference>
<organism evidence="1 2">
    <name type="scientific">Candidatus Rikenella faecigallinarum</name>
    <dbReference type="NCBI Taxonomy" id="2838745"/>
    <lineage>
        <taxon>Bacteria</taxon>
        <taxon>Pseudomonadati</taxon>
        <taxon>Bacteroidota</taxon>
        <taxon>Bacteroidia</taxon>
        <taxon>Bacteroidales</taxon>
        <taxon>Rikenellaceae</taxon>
        <taxon>Rikenella</taxon>
    </lineage>
</organism>
<evidence type="ECO:0000313" key="2">
    <source>
        <dbReference type="Proteomes" id="UP000823926"/>
    </source>
</evidence>
<comment type="caution">
    <text evidence="1">The sequence shown here is derived from an EMBL/GenBank/DDBJ whole genome shotgun (WGS) entry which is preliminary data.</text>
</comment>
<dbReference type="Gene3D" id="2.60.40.2620">
    <property type="entry name" value="Fimbrillin-like"/>
    <property type="match status" value="1"/>
</dbReference>
<reference evidence="1" key="2">
    <citation type="submission" date="2021-04" db="EMBL/GenBank/DDBJ databases">
        <authorList>
            <person name="Gilroy R."/>
        </authorList>
    </citation>
    <scope>NUCLEOTIDE SEQUENCE</scope>
    <source>
        <strain evidence="1">ChiBcec15-1070</strain>
    </source>
</reference>
<accession>A0A9D1QDI6</accession>
<sequence>MKTGIFYLLAAAAFSAGLTGCSFDEVSPTPEAQIHISAQIESLSKAPSLNDSGSGIFTSGDVFTLLAAGSKSQSAPMEYRVGNSTLYWKDIPVSESEGTVGFYACYPKQSLNAGNGFTFDVSQADEPDLLLAKTENVTVGTNDVVSLKFGHVMHRLVVNFTTEPSYISAGQLVLGCTAKSACTVDLVKGTVASTSKTAKFTASGATATFLLVPQNASDVTLEVQAGNDVKEVALNELVSSVDQLESGKQLTLDLTVKDGAIQLDNVTISGWGNQGTIDGEIIM</sequence>
<dbReference type="Proteomes" id="UP000823926">
    <property type="component" value="Unassembled WGS sequence"/>
</dbReference>
<dbReference type="CDD" id="cd13121">
    <property type="entry name" value="BF2867_like_C"/>
    <property type="match status" value="1"/>
</dbReference>
<name>A0A9D1QDI6_9BACT</name>
<dbReference type="InterPro" id="IPR025049">
    <property type="entry name" value="Mfa-like_1"/>
</dbReference>
<protein>
    <submittedName>
        <fullName evidence="1">Fimbrillin family protein</fullName>
    </submittedName>
</protein>
<dbReference type="CDD" id="cd13120">
    <property type="entry name" value="BF2867_like_N"/>
    <property type="match status" value="1"/>
</dbReference>
<reference evidence="1" key="1">
    <citation type="journal article" date="2021" name="PeerJ">
        <title>Extensive microbial diversity within the chicken gut microbiome revealed by metagenomics and culture.</title>
        <authorList>
            <person name="Gilroy R."/>
            <person name="Ravi A."/>
            <person name="Getino M."/>
            <person name="Pursley I."/>
            <person name="Horton D.L."/>
            <person name="Alikhan N.F."/>
            <person name="Baker D."/>
            <person name="Gharbi K."/>
            <person name="Hall N."/>
            <person name="Watson M."/>
            <person name="Adriaenssens E.M."/>
            <person name="Foster-Nyarko E."/>
            <person name="Jarju S."/>
            <person name="Secka A."/>
            <person name="Antonio M."/>
            <person name="Oren A."/>
            <person name="Chaudhuri R.R."/>
            <person name="La Ragione R."/>
            <person name="Hildebrand F."/>
            <person name="Pallen M.J."/>
        </authorList>
    </citation>
    <scope>NUCLEOTIDE SEQUENCE</scope>
    <source>
        <strain evidence="1">ChiBcec15-1070</strain>
    </source>
</reference>
<dbReference type="AlphaFoldDB" id="A0A9D1QDI6"/>
<proteinExistence type="predicted"/>
<dbReference type="Pfam" id="PF13149">
    <property type="entry name" value="Mfa_like_1"/>
    <property type="match status" value="1"/>
</dbReference>
<gene>
    <name evidence="1" type="ORF">H9888_04650</name>
</gene>
<dbReference type="Gene3D" id="2.60.40.2630">
    <property type="match status" value="1"/>
</dbReference>